<dbReference type="OrthoDB" id="1955581at2"/>
<organism evidence="2 3">
    <name type="scientific">Candidatus Desulfosporosinus infrequens</name>
    <dbReference type="NCBI Taxonomy" id="2043169"/>
    <lineage>
        <taxon>Bacteria</taxon>
        <taxon>Bacillati</taxon>
        <taxon>Bacillota</taxon>
        <taxon>Clostridia</taxon>
        <taxon>Eubacteriales</taxon>
        <taxon>Desulfitobacteriaceae</taxon>
        <taxon>Desulfosporosinus</taxon>
    </lineage>
</organism>
<reference evidence="3" key="1">
    <citation type="submission" date="2018-02" db="EMBL/GenBank/DDBJ databases">
        <authorList>
            <person name="Hausmann B."/>
        </authorList>
    </citation>
    <scope>NUCLEOTIDE SEQUENCE [LARGE SCALE GENOMIC DNA]</scope>
    <source>
        <strain evidence="3">Peat soil MAG SbF1</strain>
    </source>
</reference>
<evidence type="ECO:0000313" key="2">
    <source>
        <dbReference type="EMBL" id="SPF51246.1"/>
    </source>
</evidence>
<dbReference type="AlphaFoldDB" id="A0A2U3LHF1"/>
<dbReference type="Proteomes" id="UP000238916">
    <property type="component" value="Unassembled WGS sequence"/>
</dbReference>
<proteinExistence type="predicted"/>
<dbReference type="InterPro" id="IPR049304">
    <property type="entry name" value="Gly_rich_dom"/>
</dbReference>
<protein>
    <recommendedName>
        <fullName evidence="1">Glycine-rich domain-containing protein</fullName>
    </recommendedName>
</protein>
<name>A0A2U3LHF1_9FIRM</name>
<gene>
    <name evidence="2" type="ORF">SBF1_50130</name>
</gene>
<feature type="domain" description="Glycine-rich" evidence="1">
    <location>
        <begin position="135"/>
        <end position="305"/>
    </location>
</feature>
<evidence type="ECO:0000259" key="1">
    <source>
        <dbReference type="Pfam" id="PF21722"/>
    </source>
</evidence>
<sequence length="311" mass="29631">MSYNPTNWLDRISANPGQFTATGSVPGNVILSLNDSPTQAGTQFTAAHMNNIESGIAALDEGNITGPISTVGIAGATATSRYVGATTSGAPTTGTFLVGDWAIDQSGFIWICVTAGTPGTWAKPGNTGYQIITSTGIFIVPLGIVCIYVELIGGGGGGAGATGGIYAQGAAGAGAGGYVAGWLHVTPLQVITGVIGAGGTAGNGSSTGIGAAGGVGGSTTFLTFTAYGGNQSLPGAGAASTAGVGGLGLGAPLITQGQTGNQVSTPPGGLGGNAANGAYTYGEGGQGGSGQNNNVGTNGVAGGNGAIIVTW</sequence>
<evidence type="ECO:0000313" key="3">
    <source>
        <dbReference type="Proteomes" id="UP000238916"/>
    </source>
</evidence>
<accession>A0A2U3LHF1</accession>
<dbReference type="EMBL" id="OMOF01000445">
    <property type="protein sequence ID" value="SPF51246.1"/>
    <property type="molecule type" value="Genomic_DNA"/>
</dbReference>
<dbReference type="Pfam" id="PF21722">
    <property type="entry name" value="Gly_rich_2"/>
    <property type="match status" value="1"/>
</dbReference>